<dbReference type="AlphaFoldDB" id="A0AA36F0M5"/>
<reference evidence="2" key="1">
    <citation type="submission" date="2023-08" db="EMBL/GenBank/DDBJ databases">
        <authorList>
            <person name="Alioto T."/>
            <person name="Alioto T."/>
            <person name="Gomez Garrido J."/>
        </authorList>
    </citation>
    <scope>NUCLEOTIDE SEQUENCE</scope>
</reference>
<sequence length="273" mass="30279">MAPRWEKKELDLLLRAWTIASGDPPNNIITAALKNNGFNRTIDQIEREKGELIRSYMLIRPHIKTLDHIIENYCGKADEDEEDEKEKEAGSLCDPGVPQENGSPTPVNDQVVKDRGAKGAETGSLPVPMVLQRNEKLEKQKKKGRTENKNKEGKGGKSKTTKAETPSHHTNSREPHGGSNATQYTSGKKKSGRHRRTCGANVGMVRTAKTAVSPTRLPARTSGDSKRKALPREHKKCLPGKLSKTKCAPQMFCATQQLSKNLFYAWRKELSGS</sequence>
<evidence type="ECO:0000313" key="3">
    <source>
        <dbReference type="Proteomes" id="UP001162480"/>
    </source>
</evidence>
<protein>
    <submittedName>
        <fullName evidence="2">Uncharacterized protein</fullName>
    </submittedName>
</protein>
<feature type="compositionally biased region" description="Basic residues" evidence="1">
    <location>
        <begin position="187"/>
        <end position="197"/>
    </location>
</feature>
<keyword evidence="3" id="KW-1185">Reference proteome</keyword>
<accession>A0AA36F0M5</accession>
<dbReference type="EMBL" id="OX597817">
    <property type="protein sequence ID" value="CAI9721206.1"/>
    <property type="molecule type" value="Genomic_DNA"/>
</dbReference>
<organism evidence="2 3">
    <name type="scientific">Octopus vulgaris</name>
    <name type="common">Common octopus</name>
    <dbReference type="NCBI Taxonomy" id="6645"/>
    <lineage>
        <taxon>Eukaryota</taxon>
        <taxon>Metazoa</taxon>
        <taxon>Spiralia</taxon>
        <taxon>Lophotrochozoa</taxon>
        <taxon>Mollusca</taxon>
        <taxon>Cephalopoda</taxon>
        <taxon>Coleoidea</taxon>
        <taxon>Octopodiformes</taxon>
        <taxon>Octopoda</taxon>
        <taxon>Incirrata</taxon>
        <taxon>Octopodidae</taxon>
        <taxon>Octopus</taxon>
    </lineage>
</organism>
<name>A0AA36F0M5_OCTVU</name>
<feature type="compositionally biased region" description="Basic and acidic residues" evidence="1">
    <location>
        <begin position="223"/>
        <end position="232"/>
    </location>
</feature>
<dbReference type="Proteomes" id="UP001162480">
    <property type="component" value="Chromosome 4"/>
</dbReference>
<evidence type="ECO:0000256" key="1">
    <source>
        <dbReference type="SAM" id="MobiDB-lite"/>
    </source>
</evidence>
<proteinExistence type="predicted"/>
<gene>
    <name evidence="2" type="ORF">OCTVUL_1B008087</name>
</gene>
<feature type="compositionally biased region" description="Basic and acidic residues" evidence="1">
    <location>
        <begin position="145"/>
        <end position="176"/>
    </location>
</feature>
<evidence type="ECO:0000313" key="2">
    <source>
        <dbReference type="EMBL" id="CAI9721206.1"/>
    </source>
</evidence>
<feature type="region of interest" description="Disordered" evidence="1">
    <location>
        <begin position="78"/>
        <end position="237"/>
    </location>
</feature>